<sequence length="809" mass="93999">MENVSLLLSALSNPQNENFLIANQTISQLMMTEDMNFLEAVLNLLEMNNYLSNEICFYAFSITKEYYKKSLSKDHFHDNYPHSKYPIDLIKRIQDLSFHYFSSKESVIRSEAANLFYLTFITVENMENSTAVLPNFLDLLENESTPFETVLSIMESLEIIITGLAFEDEDERKLFILILNLFYKYNDTLEYSIRFIKLMAQFNNPVFHYIQNENEIKKILEKILILYQNPNLKIDVLKLIGSPALEPEIFCMIVTQMLPLIKNDLLSLNTLTDHSIILAILNFYRNSLMEIVPNILEITMNEFLPILLQLAQSRSNDEVQQVQEWEPYTSSLIIIVMLLKSQKNLDIFRSIIPFISSGLETQNHTQAHNFGHCSASLDLLAHSFQYIPKEIIFQTFPTEHISSIINNFIISSFSCVRYSSINLLIASYQIYGFQIIQPFMNHLFQLISDCEPTAKLSISFLQRISIDPQFQQIDEFFEKVKVMIYSTTSLSIHDSIIRLLFFSMKNHHFIHPTLQFLIEFLEKYINRGQNVNRDSLNACCSIIGQLLLNCNEEILNSLWDKIFLMCGVLYQNYSLGSDLSMLTAYANYGNNNNCFVQCIPQILQMIQIGFENFDKILSFKSFISFISLIEIKFDLSPFSICLTSSLVAIFNQIQSFDVKKEILAAVVFITQQKPIIMKTHIVEYLPFLHDLSSHVNVIYSSFSSECSPFYSDACMLFALIIKIVSPDSNFNHEEIFHLVNQLISCILDFDDLTNEIIIRLIQLYSILSNTYTQMLSNLLYNQNIYRIKYMQLIEKIKFLQMQQNEEAPQ</sequence>
<dbReference type="Proteomes" id="UP000179807">
    <property type="component" value="Unassembled WGS sequence"/>
</dbReference>
<keyword evidence="2" id="KW-1185">Reference proteome</keyword>
<name>A0A1J4J5A1_9EUKA</name>
<dbReference type="InterPro" id="IPR016024">
    <property type="entry name" value="ARM-type_fold"/>
</dbReference>
<accession>A0A1J4J5A1</accession>
<dbReference type="VEuPathDB" id="TrichDB:TRFO_11045"/>
<comment type="caution">
    <text evidence="1">The sequence shown here is derived from an EMBL/GenBank/DDBJ whole genome shotgun (WGS) entry which is preliminary data.</text>
</comment>
<dbReference type="AlphaFoldDB" id="A0A1J4J5A1"/>
<evidence type="ECO:0000313" key="1">
    <source>
        <dbReference type="EMBL" id="OHS94448.1"/>
    </source>
</evidence>
<gene>
    <name evidence="1" type="ORF">TRFO_11045</name>
</gene>
<dbReference type="SUPFAM" id="SSF48371">
    <property type="entry name" value="ARM repeat"/>
    <property type="match status" value="1"/>
</dbReference>
<evidence type="ECO:0008006" key="3">
    <source>
        <dbReference type="Google" id="ProtNLM"/>
    </source>
</evidence>
<dbReference type="RefSeq" id="XP_068347585.1">
    <property type="nucleotide sequence ID" value="XM_068495808.1"/>
</dbReference>
<evidence type="ECO:0000313" key="2">
    <source>
        <dbReference type="Proteomes" id="UP000179807"/>
    </source>
</evidence>
<dbReference type="GeneID" id="94830512"/>
<protein>
    <recommendedName>
        <fullName evidence="3">Importin N-terminal domain-containing protein</fullName>
    </recommendedName>
</protein>
<dbReference type="EMBL" id="MLAK01001315">
    <property type="protein sequence ID" value="OHS94448.1"/>
    <property type="molecule type" value="Genomic_DNA"/>
</dbReference>
<organism evidence="1 2">
    <name type="scientific">Tritrichomonas foetus</name>
    <dbReference type="NCBI Taxonomy" id="1144522"/>
    <lineage>
        <taxon>Eukaryota</taxon>
        <taxon>Metamonada</taxon>
        <taxon>Parabasalia</taxon>
        <taxon>Tritrichomonadida</taxon>
        <taxon>Tritrichomonadidae</taxon>
        <taxon>Tritrichomonas</taxon>
    </lineage>
</organism>
<reference evidence="1" key="1">
    <citation type="submission" date="2016-10" db="EMBL/GenBank/DDBJ databases">
        <authorList>
            <person name="Benchimol M."/>
            <person name="Almeida L.G."/>
            <person name="Vasconcelos A.T."/>
            <person name="Perreira-Neves A."/>
            <person name="Rosa I.A."/>
            <person name="Tasca T."/>
            <person name="Bogo M.R."/>
            <person name="de Souza W."/>
        </authorList>
    </citation>
    <scope>NUCLEOTIDE SEQUENCE [LARGE SCALE GENOMIC DNA]</scope>
    <source>
        <strain evidence="1">K</strain>
    </source>
</reference>
<proteinExistence type="predicted"/>